<dbReference type="Proteomes" id="UP000008311">
    <property type="component" value="Unassembled WGS sequence"/>
</dbReference>
<protein>
    <submittedName>
        <fullName evidence="2">Uncharacterized protein</fullName>
    </submittedName>
</protein>
<feature type="non-terminal residue" evidence="2">
    <location>
        <position position="104"/>
    </location>
</feature>
<organism evidence="2 3">
    <name type="scientific">Ricinus communis</name>
    <name type="common">Castor bean</name>
    <dbReference type="NCBI Taxonomy" id="3988"/>
    <lineage>
        <taxon>Eukaryota</taxon>
        <taxon>Viridiplantae</taxon>
        <taxon>Streptophyta</taxon>
        <taxon>Embryophyta</taxon>
        <taxon>Tracheophyta</taxon>
        <taxon>Spermatophyta</taxon>
        <taxon>Magnoliopsida</taxon>
        <taxon>eudicotyledons</taxon>
        <taxon>Gunneridae</taxon>
        <taxon>Pentapetalae</taxon>
        <taxon>rosids</taxon>
        <taxon>fabids</taxon>
        <taxon>Malpighiales</taxon>
        <taxon>Euphorbiaceae</taxon>
        <taxon>Acalyphoideae</taxon>
        <taxon>Acalypheae</taxon>
        <taxon>Ricinus</taxon>
    </lineage>
</organism>
<name>B9TQI7_RICCO</name>
<dbReference type="InParanoid" id="B9TQI7"/>
<accession>B9TQI7</accession>
<feature type="region of interest" description="Disordered" evidence="1">
    <location>
        <begin position="1"/>
        <end position="21"/>
    </location>
</feature>
<evidence type="ECO:0000313" key="3">
    <source>
        <dbReference type="Proteomes" id="UP000008311"/>
    </source>
</evidence>
<reference evidence="3" key="1">
    <citation type="journal article" date="2010" name="Nat. Biotechnol.">
        <title>Draft genome sequence of the oilseed species Ricinus communis.</title>
        <authorList>
            <person name="Chan A.P."/>
            <person name="Crabtree J."/>
            <person name="Zhao Q."/>
            <person name="Lorenzi H."/>
            <person name="Orvis J."/>
            <person name="Puiu D."/>
            <person name="Melake-Berhan A."/>
            <person name="Jones K.M."/>
            <person name="Redman J."/>
            <person name="Chen G."/>
            <person name="Cahoon E.B."/>
            <person name="Gedil M."/>
            <person name="Stanke M."/>
            <person name="Haas B.J."/>
            <person name="Wortman J.R."/>
            <person name="Fraser-Liggett C.M."/>
            <person name="Ravel J."/>
            <person name="Rabinowicz P.D."/>
        </authorList>
    </citation>
    <scope>NUCLEOTIDE SEQUENCE [LARGE SCALE GENOMIC DNA]</scope>
    <source>
        <strain evidence="3">cv. Hale</strain>
    </source>
</reference>
<dbReference type="EMBL" id="EQ998895">
    <property type="protein sequence ID" value="EEF21877.1"/>
    <property type="molecule type" value="Genomic_DNA"/>
</dbReference>
<proteinExistence type="predicted"/>
<gene>
    <name evidence="2" type="ORF">RCOM_2014110</name>
</gene>
<keyword evidence="3" id="KW-1185">Reference proteome</keyword>
<evidence type="ECO:0000256" key="1">
    <source>
        <dbReference type="SAM" id="MobiDB-lite"/>
    </source>
</evidence>
<sequence length="104" mass="11028">MEPGDPTEPVARRQREYAGQRAGNAQFCGIVMVQGRQGTSRFASAAWGKTNVLGVVVMPVSVHGGVQVEVEAEAGCQARRQTARLRCGPCGPCRTRGSRAVTCP</sequence>
<evidence type="ECO:0000313" key="2">
    <source>
        <dbReference type="EMBL" id="EEF21877.1"/>
    </source>
</evidence>
<dbReference type="AlphaFoldDB" id="B9TQI7"/>